<keyword evidence="3" id="KW-1185">Reference proteome</keyword>
<dbReference type="Pfam" id="PF19590">
    <property type="entry name" value="TrbL_3"/>
    <property type="match status" value="1"/>
</dbReference>
<evidence type="ECO:0000313" key="3">
    <source>
        <dbReference type="Proteomes" id="UP001500542"/>
    </source>
</evidence>
<feature type="transmembrane region" description="Helical" evidence="1">
    <location>
        <begin position="259"/>
        <end position="279"/>
    </location>
</feature>
<feature type="transmembrane region" description="Helical" evidence="1">
    <location>
        <begin position="44"/>
        <end position="62"/>
    </location>
</feature>
<reference evidence="2 3" key="1">
    <citation type="journal article" date="2019" name="Int. J. Syst. Evol. Microbiol.">
        <title>The Global Catalogue of Microorganisms (GCM) 10K type strain sequencing project: providing services to taxonomists for standard genome sequencing and annotation.</title>
        <authorList>
            <consortium name="The Broad Institute Genomics Platform"/>
            <consortium name="The Broad Institute Genome Sequencing Center for Infectious Disease"/>
            <person name="Wu L."/>
            <person name="Ma J."/>
        </authorList>
    </citation>
    <scope>NUCLEOTIDE SEQUENCE [LARGE SCALE GENOMIC DNA]</scope>
    <source>
        <strain evidence="2 3">JCM 10977</strain>
    </source>
</reference>
<keyword evidence="1" id="KW-0812">Transmembrane</keyword>
<feature type="transmembrane region" description="Helical" evidence="1">
    <location>
        <begin position="226"/>
        <end position="247"/>
    </location>
</feature>
<feature type="transmembrane region" description="Helical" evidence="1">
    <location>
        <begin position="170"/>
        <end position="190"/>
    </location>
</feature>
<protein>
    <recommendedName>
        <fullName evidence="4">TrbL/VirB6 plasmid conjugal transfer protein</fullName>
    </recommendedName>
</protein>
<keyword evidence="1" id="KW-1133">Transmembrane helix</keyword>
<dbReference type="RefSeq" id="WP_343968166.1">
    <property type="nucleotide sequence ID" value="NZ_BAAAHK010000005.1"/>
</dbReference>
<name>A0ABN1Q3A5_9ACTN</name>
<feature type="transmembrane region" description="Helical" evidence="1">
    <location>
        <begin position="20"/>
        <end position="37"/>
    </location>
</feature>
<accession>A0ABN1Q3A5</accession>
<dbReference type="Proteomes" id="UP001500542">
    <property type="component" value="Unassembled WGS sequence"/>
</dbReference>
<feature type="transmembrane region" description="Helical" evidence="1">
    <location>
        <begin position="82"/>
        <end position="101"/>
    </location>
</feature>
<dbReference type="InterPro" id="IPR045782">
    <property type="entry name" value="TrbL_3"/>
</dbReference>
<gene>
    <name evidence="2" type="ORF">GCM10009554_24680</name>
</gene>
<sequence length="287" mass="30723">MIPLMNCWWPPNWDDCITEFLGKAINVALGGFFGLIFDAIKAMVIEAVVAVVKAVGFLWVDIQSPNLQGNETIGFVSGHTKYILIFAASIAVISGAIKMAISQRGEPLRDILKSLITMAMVSAGITGFAALLIEASDSFSGWIIKEALGKGKTFEDSLTAKLTDPLKGRIGLALVVLVGILMVISGLIQLVLMIIRYGMLILLVGVVPLTASATNTEMGMMWFKRSISWLVAFVIYKPVAALIYATAIKLMSAPADDSLKVITGVTMMVMGIVALPALLRFVSPKAA</sequence>
<feature type="transmembrane region" description="Helical" evidence="1">
    <location>
        <begin position="113"/>
        <end position="133"/>
    </location>
</feature>
<evidence type="ECO:0008006" key="4">
    <source>
        <dbReference type="Google" id="ProtNLM"/>
    </source>
</evidence>
<keyword evidence="1" id="KW-0472">Membrane</keyword>
<evidence type="ECO:0000313" key="2">
    <source>
        <dbReference type="EMBL" id="GAA0936841.1"/>
    </source>
</evidence>
<dbReference type="EMBL" id="BAAAHK010000005">
    <property type="protein sequence ID" value="GAA0936841.1"/>
    <property type="molecule type" value="Genomic_DNA"/>
</dbReference>
<evidence type="ECO:0000256" key="1">
    <source>
        <dbReference type="SAM" id="Phobius"/>
    </source>
</evidence>
<proteinExistence type="predicted"/>
<organism evidence="2 3">
    <name type="scientific">Kribbella koreensis</name>
    <dbReference type="NCBI Taxonomy" id="57909"/>
    <lineage>
        <taxon>Bacteria</taxon>
        <taxon>Bacillati</taxon>
        <taxon>Actinomycetota</taxon>
        <taxon>Actinomycetes</taxon>
        <taxon>Propionibacteriales</taxon>
        <taxon>Kribbellaceae</taxon>
        <taxon>Kribbella</taxon>
    </lineage>
</organism>
<comment type="caution">
    <text evidence="2">The sequence shown here is derived from an EMBL/GenBank/DDBJ whole genome shotgun (WGS) entry which is preliminary data.</text>
</comment>